<dbReference type="SMART" id="SM00356">
    <property type="entry name" value="ZnF_C3H1"/>
    <property type="match status" value="5"/>
</dbReference>
<evidence type="ECO:0000256" key="4">
    <source>
        <dbReference type="ARBA" id="ARBA00022723"/>
    </source>
</evidence>
<evidence type="ECO:0000313" key="15">
    <source>
        <dbReference type="EMBL" id="SUZ11493.1"/>
    </source>
</evidence>
<sequence length="263" mass="30115">MSILHPQEPGPRELAQQILQHSAPQYNFAFSPYLNEVFGFGLSPNRPVCKAYLQGHCPSGSSCPEKHNNNSNFNNLVITNQFTTSRHWLRGLCKKGDSCEFLHEYNLRKMPECNFFTRHGYCSNGEECLYLHLDPSSKLPPCPHYEKGFCALGPACSQRHIRKVLCEFYLAGFCPEGKACKNSHPRWPENLPKATARVEKSAEELEDEQRLLIENAERELASDREKYGDRTGETGNRGRSRWHNTGHNRSNRTGNSNRRGRYN</sequence>
<evidence type="ECO:0000256" key="5">
    <source>
        <dbReference type="ARBA" id="ARBA00022737"/>
    </source>
</evidence>
<evidence type="ECO:0000256" key="9">
    <source>
        <dbReference type="ARBA" id="ARBA00023242"/>
    </source>
</evidence>
<dbReference type="InterPro" id="IPR036855">
    <property type="entry name" value="Znf_CCCH_sf"/>
</dbReference>
<keyword evidence="6 11" id="KW-0863">Zinc-finger</keyword>
<dbReference type="GO" id="GO:0005634">
    <property type="term" value="C:nucleus"/>
    <property type="evidence" value="ECO:0007669"/>
    <property type="project" value="UniProtKB-SubCell"/>
</dbReference>
<evidence type="ECO:0000256" key="10">
    <source>
        <dbReference type="ARBA" id="ARBA00024826"/>
    </source>
</evidence>
<comment type="function">
    <text evidence="10 12">Component of the cleavage factor I (CF I) involved in pre-mRNA 3'-end processing.</text>
</comment>
<feature type="domain" description="C3H1-type" evidence="14">
    <location>
        <begin position="136"/>
        <end position="163"/>
    </location>
</feature>
<feature type="compositionally biased region" description="Basic residues" evidence="13">
    <location>
        <begin position="238"/>
        <end position="250"/>
    </location>
</feature>
<feature type="non-terminal residue" evidence="15">
    <location>
        <position position="263"/>
    </location>
</feature>
<evidence type="ECO:0000256" key="8">
    <source>
        <dbReference type="ARBA" id="ARBA00022884"/>
    </source>
</evidence>
<dbReference type="FunFam" id="4.10.1000.10:FF:000012">
    <property type="entry name" value="cleavage and polyadenylation specificity factor subunit 4"/>
    <property type="match status" value="1"/>
</dbReference>
<dbReference type="GO" id="GO:0031124">
    <property type="term" value="P:mRNA 3'-end processing"/>
    <property type="evidence" value="ECO:0007669"/>
    <property type="project" value="UniProtKB-UniRule"/>
</dbReference>
<evidence type="ECO:0000259" key="14">
    <source>
        <dbReference type="PROSITE" id="PS50103"/>
    </source>
</evidence>
<feature type="zinc finger region" description="C3H1-type" evidence="11">
    <location>
        <begin position="136"/>
        <end position="163"/>
    </location>
</feature>
<keyword evidence="8 12" id="KW-0694">RNA-binding</keyword>
<reference evidence="15" key="1">
    <citation type="submission" date="2018-07" db="EMBL/GenBank/DDBJ databases">
        <authorList>
            <person name="Quirk P.G."/>
            <person name="Krulwich T.A."/>
        </authorList>
    </citation>
    <scope>NUCLEOTIDE SEQUENCE</scope>
    <source>
        <strain evidence="15">96224</strain>
    </source>
</reference>
<evidence type="ECO:0000256" key="2">
    <source>
        <dbReference type="ARBA" id="ARBA00008907"/>
    </source>
</evidence>
<feature type="domain" description="C3H1-type" evidence="14">
    <location>
        <begin position="43"/>
        <end position="70"/>
    </location>
</feature>
<dbReference type="PROSITE" id="PS50103">
    <property type="entry name" value="ZF_C3H1"/>
    <property type="match status" value="5"/>
</dbReference>
<feature type="domain" description="C3H1-type" evidence="14">
    <location>
        <begin position="165"/>
        <end position="187"/>
    </location>
</feature>
<comment type="subcellular location">
    <subcellularLocation>
        <location evidence="1 12">Nucleus</location>
    </subcellularLocation>
</comment>
<dbReference type="InterPro" id="IPR000571">
    <property type="entry name" value="Znf_CCCH"/>
</dbReference>
<feature type="domain" description="C3H1-type" evidence="14">
    <location>
        <begin position="107"/>
        <end position="135"/>
    </location>
</feature>
<dbReference type="Pfam" id="PF00642">
    <property type="entry name" value="zf-CCCH"/>
    <property type="match status" value="1"/>
</dbReference>
<feature type="zinc finger region" description="C3H1-type" evidence="11">
    <location>
        <begin position="79"/>
        <end position="106"/>
    </location>
</feature>
<dbReference type="PANTHER" id="PTHR23102:SF24">
    <property type="entry name" value="CLEAVAGE AND POLYADENYLATION SPECIFICITY FACTOR SUBUNIT 4"/>
    <property type="match status" value="1"/>
</dbReference>
<keyword evidence="5 12" id="KW-0677">Repeat</keyword>
<dbReference type="Pfam" id="PF14608">
    <property type="entry name" value="zf-CCCH_2"/>
    <property type="match status" value="4"/>
</dbReference>
<evidence type="ECO:0000256" key="1">
    <source>
        <dbReference type="ARBA" id="ARBA00004123"/>
    </source>
</evidence>
<dbReference type="GO" id="GO:0008270">
    <property type="term" value="F:zinc ion binding"/>
    <property type="evidence" value="ECO:0007669"/>
    <property type="project" value="UniProtKB-KW"/>
</dbReference>
<dbReference type="EMBL" id="UIGY01000126">
    <property type="protein sequence ID" value="SUZ11493.1"/>
    <property type="molecule type" value="Genomic_DNA"/>
</dbReference>
<evidence type="ECO:0000256" key="11">
    <source>
        <dbReference type="PROSITE-ProRule" id="PRU00723"/>
    </source>
</evidence>
<dbReference type="OrthoDB" id="1914176at2759"/>
<keyword evidence="4 11" id="KW-0479">Metal-binding</keyword>
<feature type="compositionally biased region" description="Basic and acidic residues" evidence="13">
    <location>
        <begin position="217"/>
        <end position="232"/>
    </location>
</feature>
<keyword evidence="7 11" id="KW-0862">Zinc</keyword>
<keyword evidence="9 12" id="KW-0539">Nucleus</keyword>
<dbReference type="PANTHER" id="PTHR23102">
    <property type="entry name" value="CLEAVAGE AND POLYADENYLATION SPECIFICITY FACTOR SUBUNIT 4-RELATED"/>
    <property type="match status" value="1"/>
</dbReference>
<protein>
    <recommendedName>
        <fullName evidence="12">mRNA 3'-end-processing protein</fullName>
    </recommendedName>
</protein>
<keyword evidence="3 12" id="KW-0507">mRNA processing</keyword>
<feature type="zinc finger region" description="C3H1-type" evidence="11">
    <location>
        <begin position="165"/>
        <end position="187"/>
    </location>
</feature>
<dbReference type="AlphaFoldDB" id="A0A381LC73"/>
<feature type="region of interest" description="Disordered" evidence="13">
    <location>
        <begin position="217"/>
        <end position="263"/>
    </location>
</feature>
<dbReference type="GO" id="GO:0003723">
    <property type="term" value="F:RNA binding"/>
    <property type="evidence" value="ECO:0007669"/>
    <property type="project" value="UniProtKB-UniRule"/>
</dbReference>
<dbReference type="SUPFAM" id="SSF90229">
    <property type="entry name" value="CCCH zinc finger"/>
    <property type="match status" value="3"/>
</dbReference>
<organism evidence="15">
    <name type="scientific">Blumeria graminis f. sp. tritici 96224</name>
    <dbReference type="NCBI Taxonomy" id="1268274"/>
    <lineage>
        <taxon>Eukaryota</taxon>
        <taxon>Fungi</taxon>
        <taxon>Dikarya</taxon>
        <taxon>Ascomycota</taxon>
        <taxon>Pezizomycotina</taxon>
        <taxon>Leotiomycetes</taxon>
        <taxon>Erysiphales</taxon>
        <taxon>Erysiphaceae</taxon>
        <taxon>Blumeria</taxon>
    </lineage>
</organism>
<feature type="zinc finger region" description="C3H1-type" evidence="11">
    <location>
        <begin position="43"/>
        <end position="70"/>
    </location>
</feature>
<evidence type="ECO:0000256" key="13">
    <source>
        <dbReference type="SAM" id="MobiDB-lite"/>
    </source>
</evidence>
<comment type="similarity">
    <text evidence="2 12">Belongs to the CPSF4/YTH1 family.</text>
</comment>
<feature type="zinc finger region" description="C3H1-type" evidence="11">
    <location>
        <begin position="107"/>
        <end position="135"/>
    </location>
</feature>
<accession>A0A381LC73</accession>
<feature type="domain" description="C3H1-type" evidence="14">
    <location>
        <begin position="79"/>
        <end position="106"/>
    </location>
</feature>
<name>A0A381LC73_BLUGR</name>
<evidence type="ECO:0000256" key="6">
    <source>
        <dbReference type="ARBA" id="ARBA00022771"/>
    </source>
</evidence>
<proteinExistence type="inferred from homology"/>
<gene>
    <name evidence="15" type="ORF">BGT96224V2_LOCUS4642</name>
</gene>
<evidence type="ECO:0000256" key="3">
    <source>
        <dbReference type="ARBA" id="ARBA00022664"/>
    </source>
</evidence>
<evidence type="ECO:0000256" key="12">
    <source>
        <dbReference type="RuleBase" id="RU369008"/>
    </source>
</evidence>
<dbReference type="Gene3D" id="4.10.1000.10">
    <property type="entry name" value="Zinc finger, CCCH-type"/>
    <property type="match status" value="2"/>
</dbReference>
<dbReference type="InterPro" id="IPR045348">
    <property type="entry name" value="CPSF4/Yth1"/>
</dbReference>
<evidence type="ECO:0000256" key="7">
    <source>
        <dbReference type="ARBA" id="ARBA00022833"/>
    </source>
</evidence>